<evidence type="ECO:0000256" key="7">
    <source>
        <dbReference type="ARBA" id="ARBA00023180"/>
    </source>
</evidence>
<dbReference type="OrthoDB" id="10035764at2759"/>
<keyword evidence="5" id="KW-0482">Metalloprotease</keyword>
<dbReference type="GO" id="GO:0004222">
    <property type="term" value="F:metalloendopeptidase activity"/>
    <property type="evidence" value="ECO:0007669"/>
    <property type="project" value="InterPro"/>
</dbReference>
<comment type="caution">
    <text evidence="8">Lacks conserved residue(s) required for the propagation of feature annotation.</text>
</comment>
<evidence type="ECO:0000256" key="6">
    <source>
        <dbReference type="ARBA" id="ARBA00023157"/>
    </source>
</evidence>
<dbReference type="Proteomes" id="UP000242188">
    <property type="component" value="Unassembled WGS sequence"/>
</dbReference>
<evidence type="ECO:0000259" key="10">
    <source>
        <dbReference type="PROSITE" id="PS50215"/>
    </source>
</evidence>
<evidence type="ECO:0000256" key="1">
    <source>
        <dbReference type="ARBA" id="ARBA00022670"/>
    </source>
</evidence>
<protein>
    <submittedName>
        <fullName evidence="11">ADAM family mig-17</fullName>
    </submittedName>
</protein>
<dbReference type="InterPro" id="IPR041645">
    <property type="entry name" value="ADAMTS_CR_2"/>
</dbReference>
<dbReference type="EMBL" id="NEDP02005212">
    <property type="protein sequence ID" value="OWF42853.1"/>
    <property type="molecule type" value="Genomic_DNA"/>
</dbReference>
<evidence type="ECO:0000256" key="4">
    <source>
        <dbReference type="ARBA" id="ARBA00022833"/>
    </source>
</evidence>
<evidence type="ECO:0000256" key="3">
    <source>
        <dbReference type="ARBA" id="ARBA00022801"/>
    </source>
</evidence>
<keyword evidence="7" id="KW-0325">Glycoprotein</keyword>
<dbReference type="InterPro" id="IPR024079">
    <property type="entry name" value="MetalloPept_cat_dom_sf"/>
</dbReference>
<dbReference type="GO" id="GO:0006508">
    <property type="term" value="P:proteolysis"/>
    <property type="evidence" value="ECO:0007669"/>
    <property type="project" value="UniProtKB-KW"/>
</dbReference>
<dbReference type="Pfam" id="PF13688">
    <property type="entry name" value="Reprolysin_5"/>
    <property type="match status" value="1"/>
</dbReference>
<evidence type="ECO:0000313" key="11">
    <source>
        <dbReference type="EMBL" id="OWF42853.1"/>
    </source>
</evidence>
<feature type="signal peptide" evidence="9">
    <location>
        <begin position="1"/>
        <end position="25"/>
    </location>
</feature>
<reference evidence="11 12" key="1">
    <citation type="journal article" date="2017" name="Nat. Ecol. Evol.">
        <title>Scallop genome provides insights into evolution of bilaterian karyotype and development.</title>
        <authorList>
            <person name="Wang S."/>
            <person name="Zhang J."/>
            <person name="Jiao W."/>
            <person name="Li J."/>
            <person name="Xun X."/>
            <person name="Sun Y."/>
            <person name="Guo X."/>
            <person name="Huan P."/>
            <person name="Dong B."/>
            <person name="Zhang L."/>
            <person name="Hu X."/>
            <person name="Sun X."/>
            <person name="Wang J."/>
            <person name="Zhao C."/>
            <person name="Wang Y."/>
            <person name="Wang D."/>
            <person name="Huang X."/>
            <person name="Wang R."/>
            <person name="Lv J."/>
            <person name="Li Y."/>
            <person name="Zhang Z."/>
            <person name="Liu B."/>
            <person name="Lu W."/>
            <person name="Hui Y."/>
            <person name="Liang J."/>
            <person name="Zhou Z."/>
            <person name="Hou R."/>
            <person name="Li X."/>
            <person name="Liu Y."/>
            <person name="Li H."/>
            <person name="Ning X."/>
            <person name="Lin Y."/>
            <person name="Zhao L."/>
            <person name="Xing Q."/>
            <person name="Dou J."/>
            <person name="Li Y."/>
            <person name="Mao J."/>
            <person name="Guo H."/>
            <person name="Dou H."/>
            <person name="Li T."/>
            <person name="Mu C."/>
            <person name="Jiang W."/>
            <person name="Fu Q."/>
            <person name="Fu X."/>
            <person name="Miao Y."/>
            <person name="Liu J."/>
            <person name="Yu Q."/>
            <person name="Li R."/>
            <person name="Liao H."/>
            <person name="Li X."/>
            <person name="Kong Y."/>
            <person name="Jiang Z."/>
            <person name="Chourrout D."/>
            <person name="Li R."/>
            <person name="Bao Z."/>
        </authorList>
    </citation>
    <scope>NUCLEOTIDE SEQUENCE [LARGE SCALE GENOMIC DNA]</scope>
    <source>
        <strain evidence="11 12">PY_sf001</strain>
    </source>
</reference>
<evidence type="ECO:0000256" key="9">
    <source>
        <dbReference type="SAM" id="SignalP"/>
    </source>
</evidence>
<organism evidence="11 12">
    <name type="scientific">Mizuhopecten yessoensis</name>
    <name type="common">Japanese scallop</name>
    <name type="synonym">Patinopecten yessoensis</name>
    <dbReference type="NCBI Taxonomy" id="6573"/>
    <lineage>
        <taxon>Eukaryota</taxon>
        <taxon>Metazoa</taxon>
        <taxon>Spiralia</taxon>
        <taxon>Lophotrochozoa</taxon>
        <taxon>Mollusca</taxon>
        <taxon>Bivalvia</taxon>
        <taxon>Autobranchia</taxon>
        <taxon>Pteriomorphia</taxon>
        <taxon>Pectinida</taxon>
        <taxon>Pectinoidea</taxon>
        <taxon>Pectinidae</taxon>
        <taxon>Mizuhopecten</taxon>
    </lineage>
</organism>
<feature type="domain" description="Peptidase M12B" evidence="10">
    <location>
        <begin position="201"/>
        <end position="419"/>
    </location>
</feature>
<comment type="caution">
    <text evidence="11">The sequence shown here is derived from an EMBL/GenBank/DDBJ whole genome shotgun (WGS) entry which is preliminary data.</text>
</comment>
<keyword evidence="2" id="KW-0479">Metal-binding</keyword>
<evidence type="ECO:0000313" key="12">
    <source>
        <dbReference type="Proteomes" id="UP000242188"/>
    </source>
</evidence>
<accession>A0A210Q272</accession>
<gene>
    <name evidence="11" type="ORF">KP79_PYT24526</name>
</gene>
<keyword evidence="9" id="KW-0732">Signal</keyword>
<evidence type="ECO:0000256" key="8">
    <source>
        <dbReference type="PROSITE-ProRule" id="PRU00276"/>
    </source>
</evidence>
<keyword evidence="6" id="KW-1015">Disulfide bond</keyword>
<keyword evidence="4" id="KW-0862">Zinc</keyword>
<dbReference type="Pfam" id="PF17771">
    <property type="entry name" value="ADAMTS_CR_2"/>
    <property type="match status" value="1"/>
</dbReference>
<evidence type="ECO:0000256" key="2">
    <source>
        <dbReference type="ARBA" id="ARBA00022723"/>
    </source>
</evidence>
<dbReference type="Gene3D" id="3.40.390.10">
    <property type="entry name" value="Collagenase (Catalytic Domain)"/>
    <property type="match status" value="1"/>
</dbReference>
<feature type="active site" evidence="8">
    <location>
        <position position="362"/>
    </location>
</feature>
<name>A0A210Q272_MIZYE</name>
<keyword evidence="1" id="KW-0645">Protease</keyword>
<dbReference type="SUPFAM" id="SSF55486">
    <property type="entry name" value="Metalloproteases ('zincins'), catalytic domain"/>
    <property type="match status" value="1"/>
</dbReference>
<dbReference type="InterPro" id="IPR001590">
    <property type="entry name" value="Peptidase_M12B"/>
</dbReference>
<feature type="chain" id="PRO_5012939443" evidence="9">
    <location>
        <begin position="26"/>
        <end position="683"/>
    </location>
</feature>
<sequence>MTRVVALSLTLSVFLQLLGYSRTSGTRGSKQGDSFNYKIHMDGHYTTSSHPKNMNFLIEDQGRTETLQLKRKDNININSPLCSISQGHTLCERGDINGVAFYHSKDKVGAFAVKENKDGIKNKQIEGVYISDDEAHQVEPSSSLSHLLINQSSHHITKRSSTFVASGRTVSILGRRMVNIVESSNRINEYNNDLKEENSDYIVEVLIMIDYSLYKKFLDKANGQDGEALTQLRYYFAHIVNGMDLRYSSINNTDFRVSIRLAGFFVAKNRTDLPFVLTFRQGGDIRSKVDGSATLLGLTNFLKGKPNLPHHDHAMLFTEHDATNGRGHILGTSYLSGICTPMSTSVIVDHGSYNSAGIAAHELGHNLGVIYHDGDSSSLTSLCPKELNYIMAPSSAIINSKTKEYSFKFSDCSIRQIEKQMKKLSNRNRNCLAEDTGPSLATIVVKPYLMIPPGQIEDVHNQCRDVYGNSSFMCPPSSTEEMCYKMYCYDPKRKICITASEQRAAMGSSCGNKKWCKLGKCVWDDKAPSVPADCPFPDVPPSRTRCSDEASPFRCRDPSFYRRCCESCNKNFTKEESCKDMKILINGLQCSQFIQRYGTDICTLDPNVMNFCCKSCTNPPAPTVSPIETNSYSHVTASTCTDNNFVRINGMECQDFISQNGRRVCDRDMINKHCCASCYLLNR</sequence>
<keyword evidence="3" id="KW-0378">Hydrolase</keyword>
<dbReference type="Gene3D" id="3.40.1620.60">
    <property type="match status" value="1"/>
</dbReference>
<keyword evidence="12" id="KW-1185">Reference proteome</keyword>
<proteinExistence type="predicted"/>
<dbReference type="PROSITE" id="PS50215">
    <property type="entry name" value="ADAM_MEPRO"/>
    <property type="match status" value="1"/>
</dbReference>
<dbReference type="AlphaFoldDB" id="A0A210Q272"/>
<dbReference type="GO" id="GO:0046872">
    <property type="term" value="F:metal ion binding"/>
    <property type="evidence" value="ECO:0007669"/>
    <property type="project" value="UniProtKB-KW"/>
</dbReference>
<evidence type="ECO:0000256" key="5">
    <source>
        <dbReference type="ARBA" id="ARBA00023049"/>
    </source>
</evidence>